<protein>
    <submittedName>
        <fullName evidence="10">Response regulator transcription factor</fullName>
    </submittedName>
</protein>
<evidence type="ECO:0000256" key="6">
    <source>
        <dbReference type="PROSITE-ProRule" id="PRU00169"/>
    </source>
</evidence>
<dbReference type="SUPFAM" id="SSF52172">
    <property type="entry name" value="CheY-like"/>
    <property type="match status" value="1"/>
</dbReference>
<comment type="caution">
    <text evidence="10">The sequence shown here is derived from an EMBL/GenBank/DDBJ whole genome shotgun (WGS) entry which is preliminary data.</text>
</comment>
<evidence type="ECO:0000256" key="1">
    <source>
        <dbReference type="ARBA" id="ARBA00022553"/>
    </source>
</evidence>
<dbReference type="InterPro" id="IPR001789">
    <property type="entry name" value="Sig_transdc_resp-reg_receiver"/>
</dbReference>
<dbReference type="InterPro" id="IPR036388">
    <property type="entry name" value="WH-like_DNA-bd_sf"/>
</dbReference>
<dbReference type="SMART" id="SM00862">
    <property type="entry name" value="Trans_reg_C"/>
    <property type="match status" value="1"/>
</dbReference>
<dbReference type="InterPro" id="IPR011006">
    <property type="entry name" value="CheY-like_superfamily"/>
</dbReference>
<dbReference type="EMBL" id="VMRY01000070">
    <property type="protein sequence ID" value="TVT52410.1"/>
    <property type="molecule type" value="Genomic_DNA"/>
</dbReference>
<dbReference type="Pfam" id="PF00072">
    <property type="entry name" value="Response_reg"/>
    <property type="match status" value="1"/>
</dbReference>
<dbReference type="PROSITE" id="PS51755">
    <property type="entry name" value="OMPR_PHOB"/>
    <property type="match status" value="1"/>
</dbReference>
<dbReference type="FunFam" id="1.10.10.10:FF:000005">
    <property type="entry name" value="Two-component system response regulator"/>
    <property type="match status" value="1"/>
</dbReference>
<gene>
    <name evidence="10" type="ORF">FHK82_13695</name>
</gene>
<dbReference type="SMART" id="SM00448">
    <property type="entry name" value="REC"/>
    <property type="match status" value="1"/>
</dbReference>
<dbReference type="GO" id="GO:0005829">
    <property type="term" value="C:cytosol"/>
    <property type="evidence" value="ECO:0007669"/>
    <property type="project" value="TreeGrafter"/>
</dbReference>
<dbReference type="GO" id="GO:0000976">
    <property type="term" value="F:transcription cis-regulatory region binding"/>
    <property type="evidence" value="ECO:0007669"/>
    <property type="project" value="TreeGrafter"/>
</dbReference>
<dbReference type="CDD" id="cd00383">
    <property type="entry name" value="trans_reg_C"/>
    <property type="match status" value="1"/>
</dbReference>
<keyword evidence="3" id="KW-0805">Transcription regulation</keyword>
<evidence type="ECO:0000259" key="8">
    <source>
        <dbReference type="PROSITE" id="PS50110"/>
    </source>
</evidence>
<dbReference type="STRING" id="1543721.AAY24_05290"/>
<name>A0A558CUG1_9GAMM</name>
<organism evidence="10 11">
    <name type="scientific">Sedimenticola thiotaurini</name>
    <dbReference type="NCBI Taxonomy" id="1543721"/>
    <lineage>
        <taxon>Bacteria</taxon>
        <taxon>Pseudomonadati</taxon>
        <taxon>Pseudomonadota</taxon>
        <taxon>Gammaproteobacteria</taxon>
        <taxon>Chromatiales</taxon>
        <taxon>Sedimenticolaceae</taxon>
        <taxon>Sedimenticola</taxon>
    </lineage>
</organism>
<dbReference type="GO" id="GO:0000156">
    <property type="term" value="F:phosphorelay response regulator activity"/>
    <property type="evidence" value="ECO:0007669"/>
    <property type="project" value="TreeGrafter"/>
</dbReference>
<evidence type="ECO:0000256" key="7">
    <source>
        <dbReference type="PROSITE-ProRule" id="PRU01091"/>
    </source>
</evidence>
<dbReference type="PANTHER" id="PTHR48111:SF71">
    <property type="entry name" value="TRANSCRIPTIONAL REGULATORY PROTEIN PHOP"/>
    <property type="match status" value="1"/>
</dbReference>
<dbReference type="InterPro" id="IPR001867">
    <property type="entry name" value="OmpR/PhoB-type_DNA-bd"/>
</dbReference>
<proteinExistence type="predicted"/>
<dbReference type="PROSITE" id="PS50110">
    <property type="entry name" value="RESPONSE_REGULATORY"/>
    <property type="match status" value="1"/>
</dbReference>
<evidence type="ECO:0000256" key="4">
    <source>
        <dbReference type="ARBA" id="ARBA00023125"/>
    </source>
</evidence>
<feature type="DNA-binding region" description="OmpR/PhoB-type" evidence="7">
    <location>
        <begin position="124"/>
        <end position="222"/>
    </location>
</feature>
<dbReference type="PANTHER" id="PTHR48111">
    <property type="entry name" value="REGULATOR OF RPOS"/>
    <property type="match status" value="1"/>
</dbReference>
<keyword evidence="4 7" id="KW-0238">DNA-binding</keyword>
<evidence type="ECO:0000256" key="2">
    <source>
        <dbReference type="ARBA" id="ARBA00023012"/>
    </source>
</evidence>
<dbReference type="Pfam" id="PF00486">
    <property type="entry name" value="Trans_reg_C"/>
    <property type="match status" value="1"/>
</dbReference>
<evidence type="ECO:0000256" key="3">
    <source>
        <dbReference type="ARBA" id="ARBA00023015"/>
    </source>
</evidence>
<keyword evidence="5" id="KW-0804">Transcription</keyword>
<accession>A0A558CUG1</accession>
<evidence type="ECO:0000259" key="9">
    <source>
        <dbReference type="PROSITE" id="PS51755"/>
    </source>
</evidence>
<feature type="domain" description="Response regulatory" evidence="8">
    <location>
        <begin position="2"/>
        <end position="116"/>
    </location>
</feature>
<evidence type="ECO:0000256" key="5">
    <source>
        <dbReference type="ARBA" id="ARBA00023163"/>
    </source>
</evidence>
<dbReference type="Gene3D" id="1.10.10.10">
    <property type="entry name" value="Winged helix-like DNA-binding domain superfamily/Winged helix DNA-binding domain"/>
    <property type="match status" value="1"/>
</dbReference>
<dbReference type="InterPro" id="IPR039420">
    <property type="entry name" value="WalR-like"/>
</dbReference>
<feature type="modified residue" description="4-aspartylphosphate" evidence="6">
    <location>
        <position position="51"/>
    </location>
</feature>
<evidence type="ECO:0000313" key="10">
    <source>
        <dbReference type="EMBL" id="TVT52410.1"/>
    </source>
</evidence>
<keyword evidence="1 6" id="KW-0597">Phosphoprotein</keyword>
<dbReference type="Proteomes" id="UP000317355">
    <property type="component" value="Unassembled WGS sequence"/>
</dbReference>
<dbReference type="AlphaFoldDB" id="A0A558CUG1"/>
<feature type="domain" description="OmpR/PhoB-type" evidence="9">
    <location>
        <begin position="124"/>
        <end position="222"/>
    </location>
</feature>
<keyword evidence="2" id="KW-0902">Two-component regulatory system</keyword>
<dbReference type="Gene3D" id="3.40.50.2300">
    <property type="match status" value="1"/>
</dbReference>
<evidence type="ECO:0000313" key="11">
    <source>
        <dbReference type="Proteomes" id="UP000317355"/>
    </source>
</evidence>
<dbReference type="Gene3D" id="6.10.250.690">
    <property type="match status" value="1"/>
</dbReference>
<sequence length="227" mass="25984">MRVLVVEDEEKLRNQLKQRLVSEGYSVDVATDGEEGLYFAEEYPFDVAVIDLGLPKLSGIELIRSVRNQQIIFPILILTARDNWQDKVEGLEVGGDDYLVKPFNMEELLARLNALLRRSAGFASPQITWGPIAINTAQQQATLQGNEVLLTAYEYKVLEYLMLHAGKVISKSELTEHIYDQDFDRDSNVLEVFIRRLRRKFDPDGELNPIETLRGRGYRFNQLQPPA</sequence>
<dbReference type="GO" id="GO:0032993">
    <property type="term" value="C:protein-DNA complex"/>
    <property type="evidence" value="ECO:0007669"/>
    <property type="project" value="TreeGrafter"/>
</dbReference>
<dbReference type="GO" id="GO:0006355">
    <property type="term" value="P:regulation of DNA-templated transcription"/>
    <property type="evidence" value="ECO:0007669"/>
    <property type="project" value="InterPro"/>
</dbReference>
<dbReference type="FunFam" id="3.40.50.2300:FF:000002">
    <property type="entry name" value="DNA-binding response regulator PhoP"/>
    <property type="match status" value="1"/>
</dbReference>
<reference evidence="10 11" key="1">
    <citation type="submission" date="2019-07" db="EMBL/GenBank/DDBJ databases">
        <title>The pathways for chlorine oxyanion respiration interact through the shared metabolite chlorate.</title>
        <authorList>
            <person name="Barnum T.P."/>
            <person name="Cheng Y."/>
            <person name="Hill K.A."/>
            <person name="Lucas L.N."/>
            <person name="Carlson H.K."/>
            <person name="Coates J.D."/>
        </authorList>
    </citation>
    <scope>NUCLEOTIDE SEQUENCE [LARGE SCALE GENOMIC DNA]</scope>
    <source>
        <strain evidence="10">BK-3</strain>
    </source>
</reference>